<dbReference type="Gene3D" id="3.40.50.11350">
    <property type="match status" value="1"/>
</dbReference>
<evidence type="ECO:0000256" key="2">
    <source>
        <dbReference type="ARBA" id="ARBA00022679"/>
    </source>
</evidence>
<sequence>MTTFATILDPERQGTAIEIGVGTQDYYFVDFVKAGFPTLAVEPAPAEELRVTCQQLNVPLEQAAIAEKNGEVTLYLGEYEGQLNVNLNSLNPDWWGVVNPQQSEFPHQKRTLASLKVPAFTLKTLLQNRGIERLSILKVDTEGSEFGIINGLREIPPQTLPSLVQFEYGGGGDRQSQEGGWNPKYFQNTLDCLEVLKALGYEWLVLIDRDLPRPYSLALQEITNLAEIFHPLSHVGNAIACKTRHITSRINLESLCQPYLNYSHKLAQSLVNLGSSKIVHSFKYLLPYVIIHQYKIKRRPLRVLEYGPGCNTEQFIKSLVCQQIVSVEDNAGWYEKFAPIVQSAQGIDIDYRLIQVKSEEGKAYLGGHCWTESEILEYCEYPLKYGPGYFDIIFVDAGDRQDEVTIKGRTYPGCPVRTICLELAHTLLADQGVVVLHDVPGPFPTINQSLVEPIKTFSGVKSFPQVCTTVLSNSVNLDDFEEFISSFYPQRIPQDSFKPGMPSSRESSPPDPKMLDLSQLLEKHSINPQGVIHVGANEGEELKTYQKLGIKKVLFIEANPAVFQILKANLSGVPNLIGVNCAISNVNGTATLHVTSMDAASSILPLKRVKEYYPEIQETYQIPVQCKTLDTLLEELGLNPADFNLLNLDIQGAEFLALQGAKNLLQHIEAINTEVNYEELYEGTQLIDKIDELLAESDFEGVATVTPYHPSWGDAFYVKKPLITLSTLGTNGRFANQIFQYGFLKLYAQTHHLRVETPQWIGQYLFGHQDPPLSKNLPEFKDISSRTQDSPILQRETPLKNVDIWGYFQFSTQYYSQYKEEFCRLFQPVLEVKQQLEPVRDRLLSQGKTIIGLHIRLKDYGFSYFFIAPLIWYKTWLAKIWPTVEQPILFIASDEPEKVLPYFAEYQPITAKSLGAELPKADFYPDFYLLSHCDILAISNSTFSFVASMLNRRGTCFMRPQLSAQSLIPYDPWNSEPILHDAKVPRKYEPACLRPLREQIADRWLSLTGEPLKLSYLSGVGIDAKMLLDKGVKNEPLTDSEREFIHRLNSEISPRLDQPKAMQSFLVAMLYRDAYQLPLPYNGAAIPKWFLSDFWQFLFATPSAFSEQREPEQYFHYLEGLVNYVHSHLFQNPHSDLWQYIALCFIQSHNFKFLSAWEGNGIKIAQKRGEILELSLKKLGQTLDYDCPPRPPSAGKIRLGILQHNFFAAKETLVTLAAFEHLDRQKFEVRLYAIALQETPLQQTCQNCAHSLVKLPQKLGEQVEKIRGDDLDILLIGSDISSHTTAIALLACHRLARVQCTGAWVATTTGLRQMDYYITGDLIAGPRFQDYYQERVVTVEGSGLCFARPQTREQPRIQPTRHRWGTPEETIIFISGATTHKIGPQIRETWAKILTAVPNSILVLYPFGAMGAKFYRTSPYDNQTLIVFQRYGIDPRRFVVIEQLKSLEELKDSLQQADLYLDAYPDTGDLSLIDPLEVGLPMVVREGEAPQTRRSSALLRELQLGEWIAQSESAYIDLAISLGTNPKQREQYRQQLHQGFPNKGPCVDTRAYSAKIGALLEKLVQSQNLNPVQGKIALRDIK</sequence>
<keyword evidence="4" id="KW-0802">TPR repeat</keyword>
<dbReference type="InterPro" id="IPR029063">
    <property type="entry name" value="SAM-dependent_MTases_sf"/>
</dbReference>
<evidence type="ECO:0000256" key="4">
    <source>
        <dbReference type="ARBA" id="ARBA00022803"/>
    </source>
</evidence>
<dbReference type="Gene3D" id="3.40.50.2000">
    <property type="entry name" value="Glycogen Phosphorylase B"/>
    <property type="match status" value="1"/>
</dbReference>
<feature type="domain" description="O-GlcNAc transferase C-terminal" evidence="6">
    <location>
        <begin position="1357"/>
        <end position="1554"/>
    </location>
</feature>
<dbReference type="SUPFAM" id="SSF53335">
    <property type="entry name" value="S-adenosyl-L-methionine-dependent methyltransferases"/>
    <property type="match status" value="2"/>
</dbReference>
<dbReference type="Pfam" id="PF05050">
    <property type="entry name" value="Methyltransf_21"/>
    <property type="match status" value="2"/>
</dbReference>
<dbReference type="GO" id="GO:0032259">
    <property type="term" value="P:methylation"/>
    <property type="evidence" value="ECO:0007669"/>
    <property type="project" value="UniProtKB-KW"/>
</dbReference>
<dbReference type="NCBIfam" id="TIGR01444">
    <property type="entry name" value="fkbM_fam"/>
    <property type="match status" value="2"/>
</dbReference>
<dbReference type="Gene3D" id="3.40.50.150">
    <property type="entry name" value="Vaccinia Virus protein VP39"/>
    <property type="match status" value="3"/>
</dbReference>
<name>A0ABT2NA34_9CYAN</name>
<comment type="caution">
    <text evidence="7">The sequence shown here is derived from an EMBL/GenBank/DDBJ whole genome shotgun (WGS) entry which is preliminary data.</text>
</comment>
<keyword evidence="2" id="KW-0808">Transferase</keyword>
<dbReference type="InterPro" id="IPR053188">
    <property type="entry name" value="FkbM_Methyltransferase"/>
</dbReference>
<keyword evidence="7" id="KW-0489">Methyltransferase</keyword>
<evidence type="ECO:0000256" key="3">
    <source>
        <dbReference type="ARBA" id="ARBA00022737"/>
    </source>
</evidence>
<evidence type="ECO:0000313" key="8">
    <source>
        <dbReference type="Proteomes" id="UP001525961"/>
    </source>
</evidence>
<keyword evidence="3" id="KW-0677">Repeat</keyword>
<dbReference type="RefSeq" id="WP_261236282.1">
    <property type="nucleotide sequence ID" value="NZ_JAMXFA010000024.1"/>
</dbReference>
<dbReference type="InterPro" id="IPR006342">
    <property type="entry name" value="FkbM_mtfrase"/>
</dbReference>
<dbReference type="Gene3D" id="3.40.50.11380">
    <property type="match status" value="1"/>
</dbReference>
<dbReference type="PANTHER" id="PTHR36973:SF4">
    <property type="entry name" value="NODULATION PROTEIN"/>
    <property type="match status" value="1"/>
</dbReference>
<dbReference type="EMBL" id="JAMXFA010000024">
    <property type="protein sequence ID" value="MCT7979564.1"/>
    <property type="molecule type" value="Genomic_DNA"/>
</dbReference>
<reference evidence="7 8" key="1">
    <citation type="journal article" date="2022" name="Front. Microbiol.">
        <title>High genomic differentiation and limited gene flow indicate recent cryptic speciation within the genus Laspinema (cyanobacteria).</title>
        <authorList>
            <person name="Stanojkovic A."/>
            <person name="Skoupy S."/>
            <person name="Skaloud P."/>
            <person name="Dvorak P."/>
        </authorList>
    </citation>
    <scope>NUCLEOTIDE SEQUENCE [LARGE SCALE GENOMIC DNA]</scope>
    <source>
        <strain evidence="7 8">D3b</strain>
    </source>
</reference>
<feature type="domain" description="Methyltransferase FkbM" evidence="5">
    <location>
        <begin position="28"/>
        <end position="201"/>
    </location>
</feature>
<protein>
    <submittedName>
        <fullName evidence="7">FkbM family methyltransferase</fullName>
    </submittedName>
</protein>
<evidence type="ECO:0000259" key="5">
    <source>
        <dbReference type="Pfam" id="PF05050"/>
    </source>
</evidence>
<keyword evidence="8" id="KW-1185">Reference proteome</keyword>
<evidence type="ECO:0000259" key="6">
    <source>
        <dbReference type="Pfam" id="PF13844"/>
    </source>
</evidence>
<feature type="domain" description="Methyltransferase FkbM" evidence="5">
    <location>
        <begin position="533"/>
        <end position="699"/>
    </location>
</feature>
<organism evidence="7 8">
    <name type="scientific">Laspinema olomoucense D3b</name>
    <dbReference type="NCBI Taxonomy" id="2953688"/>
    <lineage>
        <taxon>Bacteria</taxon>
        <taxon>Bacillati</taxon>
        <taxon>Cyanobacteriota</taxon>
        <taxon>Cyanophyceae</taxon>
        <taxon>Oscillatoriophycideae</taxon>
        <taxon>Oscillatoriales</taxon>
        <taxon>Laspinemataceae</taxon>
        <taxon>Laspinema</taxon>
        <taxon>Laspinema olomoucense</taxon>
    </lineage>
</organism>
<gene>
    <name evidence="7" type="ORF">NG792_17750</name>
</gene>
<proteinExistence type="predicted"/>
<evidence type="ECO:0000313" key="7">
    <source>
        <dbReference type="EMBL" id="MCT7979564.1"/>
    </source>
</evidence>
<dbReference type="Pfam" id="PF13844">
    <property type="entry name" value="Glyco_transf_41"/>
    <property type="match status" value="1"/>
</dbReference>
<dbReference type="CDD" id="cd11301">
    <property type="entry name" value="Fut1_Fut2_like"/>
    <property type="match status" value="1"/>
</dbReference>
<dbReference type="InterPro" id="IPR029489">
    <property type="entry name" value="OGT/SEC/SPY_C"/>
</dbReference>
<comment type="pathway">
    <text evidence="1">Protein modification; protein glycosylation.</text>
</comment>
<dbReference type="Proteomes" id="UP001525961">
    <property type="component" value="Unassembled WGS sequence"/>
</dbReference>
<accession>A0ABT2NA34</accession>
<dbReference type="PANTHER" id="PTHR36973">
    <property type="entry name" value="SLL1456 PROTEIN-RELATED"/>
    <property type="match status" value="1"/>
</dbReference>
<evidence type="ECO:0000256" key="1">
    <source>
        <dbReference type="ARBA" id="ARBA00004922"/>
    </source>
</evidence>
<dbReference type="GO" id="GO:0008168">
    <property type="term" value="F:methyltransferase activity"/>
    <property type="evidence" value="ECO:0007669"/>
    <property type="project" value="UniProtKB-KW"/>
</dbReference>